<keyword evidence="1 2" id="KW-0129">CBS domain</keyword>
<dbReference type="InterPro" id="IPR046342">
    <property type="entry name" value="CBS_dom_sf"/>
</dbReference>
<keyword evidence="4" id="KW-0418">Kinase</keyword>
<protein>
    <submittedName>
        <fullName evidence="4">Histidine kinase</fullName>
    </submittedName>
</protein>
<feature type="domain" description="CBS" evidence="3">
    <location>
        <begin position="10"/>
        <end position="65"/>
    </location>
</feature>
<dbReference type="Gene3D" id="3.10.580.10">
    <property type="entry name" value="CBS-domain"/>
    <property type="match status" value="1"/>
</dbReference>
<keyword evidence="4" id="KW-0808">Transferase</keyword>
<gene>
    <name evidence="4" type="ORF">KN1_06880</name>
</gene>
<dbReference type="EMBL" id="AP024597">
    <property type="protein sequence ID" value="BCU69391.1"/>
    <property type="molecule type" value="Genomic_DNA"/>
</dbReference>
<reference evidence="4 5" key="1">
    <citation type="submission" date="2021-04" db="EMBL/GenBank/DDBJ databases">
        <title>Complete genome sequence of Stygiolobus sp. KN-1.</title>
        <authorList>
            <person name="Nakamura K."/>
            <person name="Sakai H."/>
            <person name="Kurosawa N."/>
        </authorList>
    </citation>
    <scope>NUCLEOTIDE SEQUENCE [LARGE SCALE GENOMIC DNA]</scope>
    <source>
        <strain evidence="4 5">KN-1</strain>
    </source>
</reference>
<dbReference type="InterPro" id="IPR051257">
    <property type="entry name" value="Diverse_CBS-Domain"/>
</dbReference>
<evidence type="ECO:0000256" key="1">
    <source>
        <dbReference type="ARBA" id="ARBA00023122"/>
    </source>
</evidence>
<evidence type="ECO:0000313" key="5">
    <source>
        <dbReference type="Proteomes" id="UP000825123"/>
    </source>
</evidence>
<dbReference type="KEGG" id="csty:KN1_06880"/>
<dbReference type="GO" id="GO:0016301">
    <property type="term" value="F:kinase activity"/>
    <property type="evidence" value="ECO:0007669"/>
    <property type="project" value="UniProtKB-KW"/>
</dbReference>
<dbReference type="SMART" id="SM00116">
    <property type="entry name" value="CBS"/>
    <property type="match status" value="2"/>
</dbReference>
<accession>A0A8D5ZI93</accession>
<proteinExistence type="predicted"/>
<name>A0A8D5ZI93_9CREN</name>
<dbReference type="PANTHER" id="PTHR43080:SF2">
    <property type="entry name" value="CBS DOMAIN-CONTAINING PROTEIN"/>
    <property type="match status" value="1"/>
</dbReference>
<dbReference type="GeneID" id="66162445"/>
<dbReference type="AlphaFoldDB" id="A0A8D5ZI93"/>
<feature type="domain" description="CBS" evidence="3">
    <location>
        <begin position="73"/>
        <end position="131"/>
    </location>
</feature>
<dbReference type="Proteomes" id="UP000825123">
    <property type="component" value="Chromosome"/>
</dbReference>
<organism evidence="4 5">
    <name type="scientific">Stygiolobus caldivivus</name>
    <dbReference type="NCBI Taxonomy" id="2824673"/>
    <lineage>
        <taxon>Archaea</taxon>
        <taxon>Thermoproteota</taxon>
        <taxon>Thermoprotei</taxon>
        <taxon>Sulfolobales</taxon>
        <taxon>Sulfolobaceae</taxon>
        <taxon>Stygiolobus</taxon>
    </lineage>
</organism>
<dbReference type="PANTHER" id="PTHR43080">
    <property type="entry name" value="CBS DOMAIN-CONTAINING PROTEIN CBSX3, MITOCHONDRIAL"/>
    <property type="match status" value="1"/>
</dbReference>
<dbReference type="CDD" id="cd09836">
    <property type="entry name" value="CBS_pair_arch"/>
    <property type="match status" value="1"/>
</dbReference>
<dbReference type="InterPro" id="IPR000644">
    <property type="entry name" value="CBS_dom"/>
</dbReference>
<evidence type="ECO:0000259" key="3">
    <source>
        <dbReference type="PROSITE" id="PS51371"/>
    </source>
</evidence>
<dbReference type="Pfam" id="PF00571">
    <property type="entry name" value="CBS"/>
    <property type="match status" value="2"/>
</dbReference>
<dbReference type="RefSeq" id="WP_221289423.1">
    <property type="nucleotide sequence ID" value="NZ_AP024597.1"/>
</dbReference>
<evidence type="ECO:0000256" key="2">
    <source>
        <dbReference type="PROSITE-ProRule" id="PRU00703"/>
    </source>
</evidence>
<dbReference type="PROSITE" id="PS51371">
    <property type="entry name" value="CBS"/>
    <property type="match status" value="2"/>
</dbReference>
<dbReference type="SUPFAM" id="SSF54631">
    <property type="entry name" value="CBS-domain pair"/>
    <property type="match status" value="1"/>
</dbReference>
<sequence>MSEEVVKEYMKSSVITVNKDTILYEVAKTMTEKNIGSVIVVENGKPVGIITERDVVRAIGKGKKLDTKAEEFMTASLITIKEDSPITGALALMRQFNIRHLPVVNDKGELTGIISIRDIARAVDDMFENLE</sequence>
<keyword evidence="5" id="KW-1185">Reference proteome</keyword>
<evidence type="ECO:0000313" key="4">
    <source>
        <dbReference type="EMBL" id="BCU69391.1"/>
    </source>
</evidence>